<accession>A0A1R3L1Y0</accession>
<evidence type="ECO:0000313" key="3">
    <source>
        <dbReference type="Proteomes" id="UP000187203"/>
    </source>
</evidence>
<comment type="caution">
    <text evidence="2">The sequence shown here is derived from an EMBL/GenBank/DDBJ whole genome shotgun (WGS) entry which is preliminary data.</text>
</comment>
<gene>
    <name evidence="2" type="ORF">COLO4_01853</name>
</gene>
<dbReference type="EMBL" id="AWUE01004524">
    <property type="protein sequence ID" value="OMP13346.1"/>
    <property type="molecule type" value="Genomic_DNA"/>
</dbReference>
<name>A0A1R3L1Y0_9ROSI</name>
<keyword evidence="3" id="KW-1185">Reference proteome</keyword>
<organism evidence="2 3">
    <name type="scientific">Corchorus olitorius</name>
    <dbReference type="NCBI Taxonomy" id="93759"/>
    <lineage>
        <taxon>Eukaryota</taxon>
        <taxon>Viridiplantae</taxon>
        <taxon>Streptophyta</taxon>
        <taxon>Embryophyta</taxon>
        <taxon>Tracheophyta</taxon>
        <taxon>Spermatophyta</taxon>
        <taxon>Magnoliopsida</taxon>
        <taxon>eudicotyledons</taxon>
        <taxon>Gunneridae</taxon>
        <taxon>Pentapetalae</taxon>
        <taxon>rosids</taxon>
        <taxon>malvids</taxon>
        <taxon>Malvales</taxon>
        <taxon>Malvaceae</taxon>
        <taxon>Grewioideae</taxon>
        <taxon>Apeibeae</taxon>
        <taxon>Corchorus</taxon>
    </lineage>
</organism>
<dbReference type="AlphaFoldDB" id="A0A1R3L1Y0"/>
<feature type="region of interest" description="Disordered" evidence="1">
    <location>
        <begin position="205"/>
        <end position="238"/>
    </location>
</feature>
<sequence length="319" mass="33432">MVGIGVLGAQQIGQVESRIVLLQAGGRATRGIGRQALHAVFPGVEVRAAGRRGEGHGLALGIRSTGIEIGVGRGIGHHVSQANALGGEGLLALAEHGVALHHLATAGMSGDHHLLQIGQQPTLRQAGEQGIEHREAAQRLRTQGGLAAHPGIALPAQQGVRQPMTLDAAMHDDQGAADLRMGPVPVGGQLQRGLRLADWHAVADDTGDPLMGRRQGGAPGQGQAQRKQATHRGSPARGQSALAAKVSQLSTLPLSKPVRNHLTRCAELPWVKESGTTRPWDWRCRRSSPMALAAFSAFSRSPGSSQFSRFWASLAQTPA</sequence>
<evidence type="ECO:0000313" key="2">
    <source>
        <dbReference type="EMBL" id="OMP13346.1"/>
    </source>
</evidence>
<reference evidence="3" key="1">
    <citation type="submission" date="2013-09" db="EMBL/GenBank/DDBJ databases">
        <title>Corchorus olitorius genome sequencing.</title>
        <authorList>
            <person name="Alam M."/>
            <person name="Haque M.S."/>
            <person name="Islam M.S."/>
            <person name="Emdad E.M."/>
            <person name="Islam M.M."/>
            <person name="Ahmed B."/>
            <person name="Halim A."/>
            <person name="Hossen Q.M.M."/>
            <person name="Hossain M.Z."/>
            <person name="Ahmed R."/>
            <person name="Khan M.M."/>
            <person name="Islam R."/>
            <person name="Rashid M.M."/>
            <person name="Khan S.A."/>
            <person name="Rahman M.S."/>
            <person name="Alam M."/>
            <person name="Yahiya A.S."/>
            <person name="Khan M.S."/>
            <person name="Azam M.S."/>
            <person name="Haque T."/>
            <person name="Lashkar M.Z.H."/>
            <person name="Akhand A.I."/>
            <person name="Morshed G."/>
            <person name="Roy S."/>
            <person name="Uddin K.S."/>
            <person name="Rabeya T."/>
            <person name="Hossain A.S."/>
            <person name="Chowdhury A."/>
            <person name="Snigdha A.R."/>
            <person name="Mortoza M.S."/>
            <person name="Matin S.A."/>
            <person name="Hoque S.M.E."/>
            <person name="Islam M.K."/>
            <person name="Roy D.K."/>
            <person name="Haider R."/>
            <person name="Moosa M.M."/>
            <person name="Elias S.M."/>
            <person name="Hasan A.M."/>
            <person name="Jahan S."/>
            <person name="Shafiuddin M."/>
            <person name="Mahmood N."/>
            <person name="Shommy N.S."/>
        </authorList>
    </citation>
    <scope>NUCLEOTIDE SEQUENCE [LARGE SCALE GENOMIC DNA]</scope>
    <source>
        <strain evidence="3">cv. O-4</strain>
    </source>
</reference>
<protein>
    <submittedName>
        <fullName evidence="2">Uncharacterized protein</fullName>
    </submittedName>
</protein>
<dbReference type="Proteomes" id="UP000187203">
    <property type="component" value="Unassembled WGS sequence"/>
</dbReference>
<proteinExistence type="predicted"/>
<evidence type="ECO:0000256" key="1">
    <source>
        <dbReference type="SAM" id="MobiDB-lite"/>
    </source>
</evidence>